<proteinExistence type="predicted"/>
<dbReference type="EMBL" id="ADEV01000004">
    <property type="protein sequence ID" value="EIK86415.1"/>
    <property type="molecule type" value="Genomic_DNA"/>
</dbReference>
<organism evidence="1 2">
    <name type="scientific">Gardnerella greenwoodii 00703Dmash</name>
    <dbReference type="NCBI Taxonomy" id="698960"/>
    <lineage>
        <taxon>Bacteria</taxon>
        <taxon>Bacillati</taxon>
        <taxon>Actinomycetota</taxon>
        <taxon>Actinomycetes</taxon>
        <taxon>Bifidobacteriales</taxon>
        <taxon>Bifidobacteriaceae</taxon>
        <taxon>Gardnerella</taxon>
        <taxon>Gardnerella greenwoodii</taxon>
    </lineage>
</organism>
<protein>
    <submittedName>
        <fullName evidence="1">Putative abortive infection bacteriophage resistance protein</fullName>
    </submittedName>
</protein>
<dbReference type="Pfam" id="PF07751">
    <property type="entry name" value="Abi_2"/>
    <property type="match status" value="1"/>
</dbReference>
<evidence type="ECO:0000313" key="2">
    <source>
        <dbReference type="Proteomes" id="UP000033074"/>
    </source>
</evidence>
<accession>I4MB25</accession>
<comment type="caution">
    <text evidence="1">The sequence shown here is derived from an EMBL/GenBank/DDBJ whole genome shotgun (WGS) entry which is preliminary data.</text>
</comment>
<dbReference type="PATRIC" id="fig|698960.3.peg.166"/>
<gene>
    <name evidence="1" type="ORF">CGSMWGv00703Dmash_00865</name>
</gene>
<sequence length="327" mass="37261">MEVKPSTTLEQQLNILSERGMKLDEPLARQWLTSVSYYRLSGYWYAYRVLPEDANPKQPVRLDQFVEGTSFTEVAGLYEFDRKLRTLVHDGIERIEVALRTRVGEWIVRNDALAYCNPSLFREGFDHVAWLAKVYGRIVRARSSNAAILHYANEYGHYPFWVVAEVLDFSDVSLLFDGLPADAQHSISTDFGFDVDAGKLNSKQKKSYHDKDPLVRWCEQLTVVRNVCAHHARLFNRHLTPASTNAFRTIPALSSLPDGQSDKLYGALLVMAFMLRTISPGTTWPSKLTKLIHTDFEKLSLRSIAEMGFPDNWEDSLNASHKSESSI</sequence>
<dbReference type="Proteomes" id="UP000033074">
    <property type="component" value="Unassembled WGS sequence"/>
</dbReference>
<dbReference type="AlphaFoldDB" id="I4MB25"/>
<dbReference type="InterPro" id="IPR011664">
    <property type="entry name" value="Abi_system_AbiD/AbiF-like"/>
</dbReference>
<evidence type="ECO:0000313" key="1">
    <source>
        <dbReference type="EMBL" id="EIK86415.1"/>
    </source>
</evidence>
<dbReference type="RefSeq" id="WP_004133936.1">
    <property type="nucleotide sequence ID" value="NZ_ADEV01000004.1"/>
</dbReference>
<reference evidence="1 2" key="1">
    <citation type="journal article" date="2012" name="J. Bacteriol.">
        <title>Comparative Genomic Analyses of 17 Clinical Isolates of Gardnerella vaginalis Provide Evidence of Multiple Genetically Isolated Clades Consistent with Subspeciation into Genovars.</title>
        <authorList>
            <person name="Ahmed A."/>
            <person name="Earl J."/>
            <person name="Retchless A."/>
            <person name="Hillier S."/>
            <person name="Rabe L."/>
            <person name="Cherpes T."/>
            <person name="Powell E."/>
            <person name="Janto B."/>
            <person name="Eutsey R."/>
            <person name="Hiller N.L."/>
            <person name="Boissy R."/>
            <person name="Dahlgreen M."/>
            <person name="Hall B."/>
            <person name="Costerton J."/>
            <person name="Post J.C."/>
            <person name="Hu F."/>
            <person name="Ehrlich G."/>
        </authorList>
    </citation>
    <scope>NUCLEOTIDE SEQUENCE [LARGE SCALE GENOMIC DNA]</scope>
    <source>
        <strain evidence="1 2">00703Dmash</strain>
    </source>
</reference>
<name>I4MB25_9BIFI</name>